<evidence type="ECO:0000259" key="13">
    <source>
        <dbReference type="PROSITE" id="PS50102"/>
    </source>
</evidence>
<evidence type="ECO:0000256" key="3">
    <source>
        <dbReference type="ARBA" id="ARBA00022490"/>
    </source>
</evidence>
<dbReference type="InterPro" id="IPR000504">
    <property type="entry name" value="RRM_dom"/>
</dbReference>
<keyword evidence="3" id="KW-0963">Cytoplasm</keyword>
<dbReference type="EMBL" id="CAWUFR010000375">
    <property type="protein sequence ID" value="CAK6976921.1"/>
    <property type="molecule type" value="Genomic_DNA"/>
</dbReference>
<dbReference type="GO" id="GO:0005737">
    <property type="term" value="C:cytoplasm"/>
    <property type="evidence" value="ECO:0007669"/>
    <property type="project" value="UniProtKB-SubCell"/>
</dbReference>
<evidence type="ECO:0000256" key="9">
    <source>
        <dbReference type="ARBA" id="ARBA00062241"/>
    </source>
</evidence>
<keyword evidence="7 11" id="KW-0694">RNA-binding</keyword>
<dbReference type="InterPro" id="IPR012677">
    <property type="entry name" value="Nucleotide-bd_a/b_plait_sf"/>
</dbReference>
<comment type="subunit">
    <text evidence="9">Interacts with DAZ1 and DAZL.</text>
</comment>
<dbReference type="SMART" id="SM00361">
    <property type="entry name" value="RRM_1"/>
    <property type="match status" value="1"/>
</dbReference>
<dbReference type="GO" id="GO:0070935">
    <property type="term" value="P:3'-UTR-mediated mRNA stabilization"/>
    <property type="evidence" value="ECO:0007669"/>
    <property type="project" value="TreeGrafter"/>
</dbReference>
<organism evidence="14 15">
    <name type="scientific">Scomber scombrus</name>
    <name type="common">Atlantic mackerel</name>
    <name type="synonym">Scomber vernalis</name>
    <dbReference type="NCBI Taxonomy" id="13677"/>
    <lineage>
        <taxon>Eukaryota</taxon>
        <taxon>Metazoa</taxon>
        <taxon>Chordata</taxon>
        <taxon>Craniata</taxon>
        <taxon>Vertebrata</taxon>
        <taxon>Euteleostomi</taxon>
        <taxon>Actinopterygii</taxon>
        <taxon>Neopterygii</taxon>
        <taxon>Teleostei</taxon>
        <taxon>Neoteleostei</taxon>
        <taxon>Acanthomorphata</taxon>
        <taxon>Pelagiaria</taxon>
        <taxon>Scombriformes</taxon>
        <taxon>Scombridae</taxon>
        <taxon>Scomber</taxon>
    </lineage>
</organism>
<evidence type="ECO:0000313" key="14">
    <source>
        <dbReference type="EMBL" id="CAK6976921.1"/>
    </source>
</evidence>
<dbReference type="PANTHER" id="PTHR11176:SF10">
    <property type="entry name" value="PROTEIN BOULE-LIKE"/>
    <property type="match status" value="1"/>
</dbReference>
<evidence type="ECO:0000256" key="10">
    <source>
        <dbReference type="ARBA" id="ARBA00072848"/>
    </source>
</evidence>
<keyword evidence="5" id="KW-0810">Translation regulation</keyword>
<evidence type="ECO:0000256" key="8">
    <source>
        <dbReference type="ARBA" id="ARBA00060279"/>
    </source>
</evidence>
<evidence type="ECO:0000256" key="2">
    <source>
        <dbReference type="ARBA" id="ARBA00022473"/>
    </source>
</evidence>
<evidence type="ECO:0000256" key="12">
    <source>
        <dbReference type="SAM" id="MobiDB-lite"/>
    </source>
</evidence>
<comment type="subcellular location">
    <subcellularLocation>
        <location evidence="1">Cytoplasm</location>
    </subcellularLocation>
</comment>
<keyword evidence="4" id="KW-0221">Differentiation</keyword>
<dbReference type="AlphaFoldDB" id="A0AAV1Q2W5"/>
<feature type="region of interest" description="Disordered" evidence="12">
    <location>
        <begin position="1"/>
        <end position="46"/>
    </location>
</feature>
<evidence type="ECO:0000256" key="1">
    <source>
        <dbReference type="ARBA" id="ARBA00004496"/>
    </source>
</evidence>
<name>A0AAV1Q2W5_SCOSC</name>
<dbReference type="FunFam" id="3.30.70.330:FF:000167">
    <property type="entry name" value="protein boule-like isoform X1"/>
    <property type="match status" value="1"/>
</dbReference>
<dbReference type="GO" id="GO:0003730">
    <property type="term" value="F:mRNA 3'-UTR binding"/>
    <property type="evidence" value="ECO:0007669"/>
    <property type="project" value="TreeGrafter"/>
</dbReference>
<dbReference type="InterPro" id="IPR003954">
    <property type="entry name" value="RRM_euk-type"/>
</dbReference>
<feature type="compositionally biased region" description="Low complexity" evidence="12">
    <location>
        <begin position="9"/>
        <end position="39"/>
    </location>
</feature>
<dbReference type="Pfam" id="PF00076">
    <property type="entry name" value="RRM_1"/>
    <property type="match status" value="1"/>
</dbReference>
<dbReference type="GO" id="GO:0051321">
    <property type="term" value="P:meiotic cell cycle"/>
    <property type="evidence" value="ECO:0007669"/>
    <property type="project" value="UniProtKB-ARBA"/>
</dbReference>
<dbReference type="GO" id="GO:0030154">
    <property type="term" value="P:cell differentiation"/>
    <property type="evidence" value="ECO:0007669"/>
    <property type="project" value="UniProtKB-KW"/>
</dbReference>
<sequence>MEEESQKLTSCCPSQTCSSSSTPDLPTTGNHSSSSNSDSTTHHLHPRLGTVIPNRIFVGGIDYKVNESDLRHVFSQHGAVKEVKIVLDRVGMSKGYGFVTFETEEDALKILHDANGIYLKDKKLSIGQAVRKRQPSGQTKNVPLAAPDHAVPVPMSCGTLHLTTSTGYPYTYHNGVAYFHCPNMNPPTQHWPHTPPVMLPQSHQPVYQQPAYHQYQCVPNQYQWNVVQPQMPSSPVVYSQPSDCLYQPTDGGFVLDPIPEFVESTAQQVYSAYPQRTEGMTPIAPQRDPGKNQMFPHSRIHLKSKYRRYAHHKDYHYLPEATEPLDASMLYTSQPLM</sequence>
<keyword evidence="2" id="KW-0217">Developmental protein</keyword>
<accession>A0AAV1Q2W5</accession>
<evidence type="ECO:0000256" key="4">
    <source>
        <dbReference type="ARBA" id="ARBA00022782"/>
    </source>
</evidence>
<evidence type="ECO:0000256" key="7">
    <source>
        <dbReference type="ARBA" id="ARBA00022884"/>
    </source>
</evidence>
<comment type="caution">
    <text evidence="14">The sequence shown here is derived from an EMBL/GenBank/DDBJ whole genome shotgun (WGS) entry which is preliminary data.</text>
</comment>
<gene>
    <name evidence="14" type="ORF">FSCOSCO3_A011714</name>
</gene>
<evidence type="ECO:0000256" key="11">
    <source>
        <dbReference type="PROSITE-ProRule" id="PRU00176"/>
    </source>
</evidence>
<evidence type="ECO:0000313" key="15">
    <source>
        <dbReference type="Proteomes" id="UP001314229"/>
    </source>
</evidence>
<evidence type="ECO:0000256" key="5">
    <source>
        <dbReference type="ARBA" id="ARBA00022845"/>
    </source>
</evidence>
<dbReference type="PANTHER" id="PTHR11176">
    <property type="entry name" value="BOULE-RELATED"/>
    <property type="match status" value="1"/>
</dbReference>
<dbReference type="SMART" id="SM00360">
    <property type="entry name" value="RRM"/>
    <property type="match status" value="1"/>
</dbReference>
<dbReference type="GO" id="GO:0045948">
    <property type="term" value="P:positive regulation of translational initiation"/>
    <property type="evidence" value="ECO:0007669"/>
    <property type="project" value="TreeGrafter"/>
</dbReference>
<protein>
    <recommendedName>
        <fullName evidence="10">Protein boule-like</fullName>
    </recommendedName>
</protein>
<keyword evidence="6" id="KW-0744">Spermatogenesis</keyword>
<dbReference type="Proteomes" id="UP001314229">
    <property type="component" value="Unassembled WGS sequence"/>
</dbReference>
<feature type="domain" description="RRM" evidence="13">
    <location>
        <begin position="54"/>
        <end position="131"/>
    </location>
</feature>
<evidence type="ECO:0000256" key="6">
    <source>
        <dbReference type="ARBA" id="ARBA00022871"/>
    </source>
</evidence>
<dbReference type="InterPro" id="IPR035979">
    <property type="entry name" value="RBD_domain_sf"/>
</dbReference>
<dbReference type="SUPFAM" id="SSF54928">
    <property type="entry name" value="RNA-binding domain, RBD"/>
    <property type="match status" value="1"/>
</dbReference>
<dbReference type="GO" id="GO:0008494">
    <property type="term" value="F:translation activator activity"/>
    <property type="evidence" value="ECO:0007669"/>
    <property type="project" value="TreeGrafter"/>
</dbReference>
<keyword evidence="15" id="KW-1185">Reference proteome</keyword>
<dbReference type="GO" id="GO:0007283">
    <property type="term" value="P:spermatogenesis"/>
    <property type="evidence" value="ECO:0007669"/>
    <property type="project" value="UniProtKB-KW"/>
</dbReference>
<proteinExistence type="predicted"/>
<dbReference type="PROSITE" id="PS50102">
    <property type="entry name" value="RRM"/>
    <property type="match status" value="1"/>
</dbReference>
<reference evidence="14 15" key="1">
    <citation type="submission" date="2024-01" db="EMBL/GenBank/DDBJ databases">
        <authorList>
            <person name="Alioto T."/>
            <person name="Alioto T."/>
            <person name="Gomez Garrido J."/>
        </authorList>
    </citation>
    <scope>NUCLEOTIDE SEQUENCE [LARGE SCALE GENOMIC DNA]</scope>
</reference>
<comment type="function">
    <text evidence="8">Probable RNA-binding protein, which may be required during spermatogenesis. May act by binding to the 3'-UTR of mRNAs and regulating their translation.</text>
</comment>
<dbReference type="Gene3D" id="3.30.70.330">
    <property type="match status" value="1"/>
</dbReference>